<name>A0A9D1N025_9CLOT</name>
<reference evidence="1" key="2">
    <citation type="journal article" date="2021" name="PeerJ">
        <title>Extensive microbial diversity within the chicken gut microbiome revealed by metagenomics and culture.</title>
        <authorList>
            <person name="Gilroy R."/>
            <person name="Ravi A."/>
            <person name="Getino M."/>
            <person name="Pursley I."/>
            <person name="Horton D.L."/>
            <person name="Alikhan N.F."/>
            <person name="Baker D."/>
            <person name="Gharbi K."/>
            <person name="Hall N."/>
            <person name="Watson M."/>
            <person name="Adriaenssens E.M."/>
            <person name="Foster-Nyarko E."/>
            <person name="Jarju S."/>
            <person name="Secka A."/>
            <person name="Antonio M."/>
            <person name="Oren A."/>
            <person name="Chaudhuri R.R."/>
            <person name="La Ragione R."/>
            <person name="Hildebrand F."/>
            <person name="Pallen M.J."/>
        </authorList>
    </citation>
    <scope>NUCLEOTIDE SEQUENCE</scope>
    <source>
        <strain evidence="1">CHK154-7741</strain>
    </source>
</reference>
<organism evidence="1 2">
    <name type="scientific">Candidatus Limenecus avicola</name>
    <dbReference type="NCBI Taxonomy" id="2840847"/>
    <lineage>
        <taxon>Bacteria</taxon>
        <taxon>Bacillati</taxon>
        <taxon>Bacillota</taxon>
        <taxon>Clostridia</taxon>
        <taxon>Eubacteriales</taxon>
        <taxon>Clostridiaceae</taxon>
        <taxon>Clostridiaceae incertae sedis</taxon>
        <taxon>Candidatus Limenecus</taxon>
    </lineage>
</organism>
<sequence>MANSNYAWTDNPTVSGVSQCDTDVLNDCLMHLKYNHRTSGGGFSLFDTKITDHVLSGDEALGWVIQGGVVTMTYPDAVNVIKEEYSNGVEYTEGEITYRLSPSGRRITDISQYTNVDKLFETKGYAPYYVYDEVNQQFYLPKNKMFTQLTADTTKVNSTVEAGLPNITGRFDRSNRNGYGPAEGAFFHGDSVGGFCRDGSRDSSYVEFDASRSSSIYGNSDTVQPAAVLQLLYYKVGEVVINSDLALIDAQEMIEDAFQEVDTKINDGLNSLANASDALRQTQVTNCILEAPNNIKIDINENGYLVLKSGSTLIIPAGLDNEGNKKFEHKTLESDVVFTNTDAITGNLKDFMPIVWYSNDASTAHSIGGVCVSQMFAGETAPTNAQDMYWYDTTNNLIKFSNDTGASWEFAMASFPICQVDVIFESASVKYFNYPKAIFSHCGFIGSAYWLDKEVKYLAPNGKSETGTLNNIEGITQDVQIHIITDEESNNIASKCMAWVSSNSISWWGNASVKPYYTKPSVTGYTRYFDTNENYWKKADLSTTFTNTNLCPFATFNINTQNQILSMQPYEIMQVAIGNNSVFWPDYTAGITVSAFPYTAEYDGWLTASVIGDQGTGQNGYLQINGNTVVHSYGLDYTTSQWVIPVSRGDVITAHQVGSVTIFPCKGGR</sequence>
<comment type="caution">
    <text evidence="1">The sequence shown here is derived from an EMBL/GenBank/DDBJ whole genome shotgun (WGS) entry which is preliminary data.</text>
</comment>
<dbReference type="Proteomes" id="UP000886748">
    <property type="component" value="Unassembled WGS sequence"/>
</dbReference>
<evidence type="ECO:0000313" key="2">
    <source>
        <dbReference type="Proteomes" id="UP000886748"/>
    </source>
</evidence>
<dbReference type="EMBL" id="DVOD01000042">
    <property type="protein sequence ID" value="HIU92580.1"/>
    <property type="molecule type" value="Genomic_DNA"/>
</dbReference>
<accession>A0A9D1N025</accession>
<dbReference type="AlphaFoldDB" id="A0A9D1N025"/>
<evidence type="ECO:0000313" key="1">
    <source>
        <dbReference type="EMBL" id="HIU92580.1"/>
    </source>
</evidence>
<gene>
    <name evidence="1" type="ORF">IAD26_05535</name>
</gene>
<proteinExistence type="predicted"/>
<protein>
    <submittedName>
        <fullName evidence="1">Uncharacterized protein</fullName>
    </submittedName>
</protein>
<reference evidence="1" key="1">
    <citation type="submission" date="2020-10" db="EMBL/GenBank/DDBJ databases">
        <authorList>
            <person name="Gilroy R."/>
        </authorList>
    </citation>
    <scope>NUCLEOTIDE SEQUENCE</scope>
    <source>
        <strain evidence="1">CHK154-7741</strain>
    </source>
</reference>